<dbReference type="Proteomes" id="UP001501777">
    <property type="component" value="Unassembled WGS sequence"/>
</dbReference>
<evidence type="ECO:0000313" key="1">
    <source>
        <dbReference type="EMBL" id="GAA2489184.1"/>
    </source>
</evidence>
<sequence>MAAYVRGDHPVLGSEGRYLVVPDAVVDVPRVEEDDEITGAGVEVGEVTVGGGEETNVRSTIHDNQGVIFGEI</sequence>
<evidence type="ECO:0000313" key="2">
    <source>
        <dbReference type="Proteomes" id="UP001501777"/>
    </source>
</evidence>
<name>A0ABP5YYD6_STRLO</name>
<proteinExistence type="predicted"/>
<gene>
    <name evidence="1" type="ORF">GCM10010276_30040</name>
</gene>
<comment type="caution">
    <text evidence="1">The sequence shown here is derived from an EMBL/GenBank/DDBJ whole genome shotgun (WGS) entry which is preliminary data.</text>
</comment>
<accession>A0ABP5YYD6</accession>
<dbReference type="EMBL" id="BAAASG010000007">
    <property type="protein sequence ID" value="GAA2489184.1"/>
    <property type="molecule type" value="Genomic_DNA"/>
</dbReference>
<keyword evidence="2" id="KW-1185">Reference proteome</keyword>
<reference evidence="2" key="1">
    <citation type="journal article" date="2019" name="Int. J. Syst. Evol. Microbiol.">
        <title>The Global Catalogue of Microorganisms (GCM) 10K type strain sequencing project: providing services to taxonomists for standard genome sequencing and annotation.</title>
        <authorList>
            <consortium name="The Broad Institute Genomics Platform"/>
            <consortium name="The Broad Institute Genome Sequencing Center for Infectious Disease"/>
            <person name="Wu L."/>
            <person name="Ma J."/>
        </authorList>
    </citation>
    <scope>NUCLEOTIDE SEQUENCE [LARGE SCALE GENOMIC DNA]</scope>
    <source>
        <strain evidence="2">JCM 4395</strain>
    </source>
</reference>
<organism evidence="1 2">
    <name type="scientific">Streptomyces longisporus</name>
    <dbReference type="NCBI Taxonomy" id="1948"/>
    <lineage>
        <taxon>Bacteria</taxon>
        <taxon>Bacillati</taxon>
        <taxon>Actinomycetota</taxon>
        <taxon>Actinomycetes</taxon>
        <taxon>Kitasatosporales</taxon>
        <taxon>Streptomycetaceae</taxon>
        <taxon>Streptomyces</taxon>
    </lineage>
</organism>
<protein>
    <submittedName>
        <fullName evidence="1">Uncharacterized protein</fullName>
    </submittedName>
</protein>